<evidence type="ECO:0000313" key="2">
    <source>
        <dbReference type="EMBL" id="KAF7336803.1"/>
    </source>
</evidence>
<proteinExistence type="predicted"/>
<protein>
    <submittedName>
        <fullName evidence="2">Uncharacterized protein</fullName>
    </submittedName>
</protein>
<keyword evidence="3" id="KW-1185">Reference proteome</keyword>
<accession>A0A8H6X982</accession>
<keyword evidence="1" id="KW-0732">Signal</keyword>
<evidence type="ECO:0000256" key="1">
    <source>
        <dbReference type="SAM" id="SignalP"/>
    </source>
</evidence>
<reference evidence="2" key="1">
    <citation type="submission" date="2020-05" db="EMBL/GenBank/DDBJ databases">
        <title>Mycena genomes resolve the evolution of fungal bioluminescence.</title>
        <authorList>
            <person name="Tsai I.J."/>
        </authorList>
    </citation>
    <scope>NUCLEOTIDE SEQUENCE</scope>
    <source>
        <strain evidence="2">CCC161011</strain>
    </source>
</reference>
<dbReference type="AlphaFoldDB" id="A0A8H6X982"/>
<name>A0A8H6X982_9AGAR</name>
<dbReference type="OrthoDB" id="3070055at2759"/>
<organism evidence="2 3">
    <name type="scientific">Mycena venus</name>
    <dbReference type="NCBI Taxonomy" id="2733690"/>
    <lineage>
        <taxon>Eukaryota</taxon>
        <taxon>Fungi</taxon>
        <taxon>Dikarya</taxon>
        <taxon>Basidiomycota</taxon>
        <taxon>Agaricomycotina</taxon>
        <taxon>Agaricomycetes</taxon>
        <taxon>Agaricomycetidae</taxon>
        <taxon>Agaricales</taxon>
        <taxon>Marasmiineae</taxon>
        <taxon>Mycenaceae</taxon>
        <taxon>Mycena</taxon>
    </lineage>
</organism>
<dbReference type="Proteomes" id="UP000620124">
    <property type="component" value="Unassembled WGS sequence"/>
</dbReference>
<dbReference type="EMBL" id="JACAZI010000022">
    <property type="protein sequence ID" value="KAF7336803.1"/>
    <property type="molecule type" value="Genomic_DNA"/>
</dbReference>
<gene>
    <name evidence="2" type="ORF">MVEN_02116100</name>
</gene>
<sequence>MFSTSTFISLTLIAATAAPGLCAPVPAARDVSISSRSLASIIEGLLGGLFPEGEQVVEGLVGNLLERGSSTDATASAPVAERALSGSVATKVIGGAAGLAGSLFGGEIPDILEKLFNRRAFTDLSDDEVNTLLEYINNNVDKRELNARLALPKGALSGIIKKLAGSALTSGAVAGLEKLLGGDSDADATAADPATTDAPASRRALASRSLASIIEGLLGGLFPGEQVVEGLIGNLLGGGAGSSGSEANATTTSPAATPIARAVSRSAATKVIGGAAGEIPDILEKWFNRRAFTDLSDDEVNTLLEYINNNVDKRELNARLALPKGALSGIIKKLAGSALTSGAFAGLEKLLGGDSDPAADPATTDAPVSRRAFTDLSDDEVNSLFEWINKISSAPGGGLNDLD</sequence>
<feature type="chain" id="PRO_5034840626" evidence="1">
    <location>
        <begin position="23"/>
        <end position="403"/>
    </location>
</feature>
<evidence type="ECO:0000313" key="3">
    <source>
        <dbReference type="Proteomes" id="UP000620124"/>
    </source>
</evidence>
<feature type="signal peptide" evidence="1">
    <location>
        <begin position="1"/>
        <end position="22"/>
    </location>
</feature>
<comment type="caution">
    <text evidence="2">The sequence shown here is derived from an EMBL/GenBank/DDBJ whole genome shotgun (WGS) entry which is preliminary data.</text>
</comment>